<name>A0AA49FMK6_9PROT</name>
<dbReference type="SUPFAM" id="SSF53850">
    <property type="entry name" value="Periplasmic binding protein-like II"/>
    <property type="match status" value="1"/>
</dbReference>
<evidence type="ECO:0000256" key="5">
    <source>
        <dbReference type="ARBA" id="ARBA00022448"/>
    </source>
</evidence>
<evidence type="ECO:0000256" key="7">
    <source>
        <dbReference type="ARBA" id="ARBA00022764"/>
    </source>
</evidence>
<gene>
    <name evidence="9" type="ORF">OHM77_06655</name>
</gene>
<keyword evidence="6 8" id="KW-0732">Signal</keyword>
<accession>A0AA49FMK6</accession>
<feature type="chain" id="PRO_5041404013" description="sn-glycerol-3-phosphate-binding periplasmic protein UgpB" evidence="8">
    <location>
        <begin position="20"/>
        <end position="425"/>
    </location>
</feature>
<dbReference type="PANTHER" id="PTHR43649:SF31">
    <property type="entry name" value="SN-GLYCEROL-3-PHOSPHATE-BINDING PERIPLASMIC PROTEIN UGPB"/>
    <property type="match status" value="1"/>
</dbReference>
<comment type="subcellular location">
    <subcellularLocation>
        <location evidence="1">Periplasm</location>
    </subcellularLocation>
</comment>
<dbReference type="Proteomes" id="UP001234916">
    <property type="component" value="Chromosome"/>
</dbReference>
<evidence type="ECO:0000256" key="6">
    <source>
        <dbReference type="ARBA" id="ARBA00022729"/>
    </source>
</evidence>
<keyword evidence="7" id="KW-0574">Periplasm</keyword>
<reference evidence="9" key="1">
    <citation type="journal article" date="2023" name="Nat. Microbiol.">
        <title>Enrichment and characterization of a nitric oxide-reducing microbial community in a continuous bioreactor.</title>
        <authorList>
            <person name="Garrido-Amador P."/>
            <person name="Stortenbeker N."/>
            <person name="Wessels H.J.C.T."/>
            <person name="Speth D.R."/>
            <person name="Garcia-Heredia I."/>
            <person name="Kartal B."/>
        </authorList>
    </citation>
    <scope>NUCLEOTIDE SEQUENCE</scope>
    <source>
        <strain evidence="9">MAG1</strain>
    </source>
</reference>
<evidence type="ECO:0000256" key="2">
    <source>
        <dbReference type="ARBA" id="ARBA00008520"/>
    </source>
</evidence>
<evidence type="ECO:0000256" key="8">
    <source>
        <dbReference type="SAM" id="SignalP"/>
    </source>
</evidence>
<keyword evidence="5" id="KW-0813">Transport</keyword>
<dbReference type="EMBL" id="CP107246">
    <property type="protein sequence ID" value="WIM06941.1"/>
    <property type="molecule type" value="Genomic_DNA"/>
</dbReference>
<dbReference type="InterPro" id="IPR050490">
    <property type="entry name" value="Bact_solute-bd_prot1"/>
</dbReference>
<sequence>MKRYLVVSVIAILSLMASAAPAQEIVLRHALDGAPLDALSTLVLRFNDGQKGRAKVVLQDVSAVEDRRQLPHLALLEPEDGMRFFDTRPRFKPLHAVMRESGERFDETRFFPQMADAVDDLTGRIQGLPMALAVPVLFYNKDAFLKAGLDPEVPPKTWWEVQRIAGRLLDAGFDCPLTTSRFAWVHLENISSQHGEPMLARSGKTDMVALNGMVHVKHVALLASWHKSLYFHYFGPGREGDARFLAGKCAMLTGESSLHADLPRMPRFPVGVAALPYYDDVYGARPADVLPDGAALWALPGKKKAEYRVAARFVGFLLRSEAQREWVRATGFLPMTKAALDALKEAAGVAVTPMVLAAAEKRLSAPRQKMARTKLGFGRNKVREILGEEIEFVWNNTKPAKEALDTAMSRANDILVAPAPVAEWQ</sequence>
<evidence type="ECO:0000256" key="1">
    <source>
        <dbReference type="ARBA" id="ARBA00004418"/>
    </source>
</evidence>
<organism evidence="9">
    <name type="scientific">Candidatus Nitricoxidivorans perseverans</name>
    <dbReference type="NCBI Taxonomy" id="2975601"/>
    <lineage>
        <taxon>Bacteria</taxon>
        <taxon>Pseudomonadati</taxon>
        <taxon>Pseudomonadota</taxon>
        <taxon>Betaproteobacteria</taxon>
        <taxon>Nitrosomonadales</taxon>
        <taxon>Sterolibacteriaceae</taxon>
        <taxon>Candidatus Nitricoxidivorans</taxon>
    </lineage>
</organism>
<dbReference type="InterPro" id="IPR006061">
    <property type="entry name" value="SBP_1_CS"/>
</dbReference>
<protein>
    <recommendedName>
        <fullName evidence="4">sn-glycerol-3-phosphate-binding periplasmic protein UgpB</fullName>
    </recommendedName>
</protein>
<dbReference type="GO" id="GO:0055085">
    <property type="term" value="P:transmembrane transport"/>
    <property type="evidence" value="ECO:0007669"/>
    <property type="project" value="InterPro"/>
</dbReference>
<comment type="subunit">
    <text evidence="3">The complex is composed of two ATP-binding proteins (UgpC), two transmembrane proteins (UgpA and UgpE) and a solute-binding protein (UgpB).</text>
</comment>
<dbReference type="PROSITE" id="PS01037">
    <property type="entry name" value="SBP_BACTERIAL_1"/>
    <property type="match status" value="1"/>
</dbReference>
<dbReference type="Gene3D" id="3.40.190.10">
    <property type="entry name" value="Periplasmic binding protein-like II"/>
    <property type="match status" value="2"/>
</dbReference>
<feature type="signal peptide" evidence="8">
    <location>
        <begin position="1"/>
        <end position="19"/>
    </location>
</feature>
<dbReference type="GO" id="GO:0042597">
    <property type="term" value="C:periplasmic space"/>
    <property type="evidence" value="ECO:0007669"/>
    <property type="project" value="UniProtKB-SubCell"/>
</dbReference>
<dbReference type="Pfam" id="PF13416">
    <property type="entry name" value="SBP_bac_8"/>
    <property type="match status" value="1"/>
</dbReference>
<dbReference type="AlphaFoldDB" id="A0AA49FMK6"/>
<evidence type="ECO:0000313" key="9">
    <source>
        <dbReference type="EMBL" id="WIM06941.1"/>
    </source>
</evidence>
<proteinExistence type="inferred from homology"/>
<evidence type="ECO:0000256" key="4">
    <source>
        <dbReference type="ARBA" id="ARBA00017470"/>
    </source>
</evidence>
<comment type="similarity">
    <text evidence="2">Belongs to the bacterial solute-binding protein 1 family.</text>
</comment>
<evidence type="ECO:0000256" key="3">
    <source>
        <dbReference type="ARBA" id="ARBA00011557"/>
    </source>
</evidence>
<dbReference type="InterPro" id="IPR006059">
    <property type="entry name" value="SBP"/>
</dbReference>
<dbReference type="PANTHER" id="PTHR43649">
    <property type="entry name" value="ARABINOSE-BINDING PROTEIN-RELATED"/>
    <property type="match status" value="1"/>
</dbReference>
<dbReference type="KEGG" id="npv:OHM77_06655"/>